<feature type="domain" description="MRN complex-interacting protein N-terminal" evidence="1">
    <location>
        <begin position="3"/>
        <end position="91"/>
    </location>
</feature>
<comment type="caution">
    <text evidence="2">The sequence shown here is derived from an EMBL/GenBank/DDBJ whole genome shotgun (WGS) entry which is preliminary data.</text>
</comment>
<dbReference type="Pfam" id="PF15749">
    <property type="entry name" value="MRNIP"/>
    <property type="match status" value="1"/>
</dbReference>
<dbReference type="GO" id="GO:0007095">
    <property type="term" value="P:mitotic G2 DNA damage checkpoint signaling"/>
    <property type="evidence" value="ECO:0007669"/>
    <property type="project" value="TreeGrafter"/>
</dbReference>
<evidence type="ECO:0000259" key="1">
    <source>
        <dbReference type="Pfam" id="PF15749"/>
    </source>
</evidence>
<evidence type="ECO:0000313" key="3">
    <source>
        <dbReference type="Proteomes" id="UP000231279"/>
    </source>
</evidence>
<sequence>MWMQVKQRKKSSNKWCCVVCNQKQSVRKVFAQGFMAKDIRKFVQNFNMSRQLSDQKQLLEDELETFDCPTEEQTKTKKRNDWTEYVDDQEEEHCGRLDKNENLAKGV</sequence>
<dbReference type="GO" id="GO:0003682">
    <property type="term" value="F:chromatin binding"/>
    <property type="evidence" value="ECO:0007669"/>
    <property type="project" value="TreeGrafter"/>
</dbReference>
<name>A0A2G9GGJ7_9LAMI</name>
<dbReference type="STRING" id="429701.A0A2G9GGJ7"/>
<dbReference type="OrthoDB" id="5960226at2759"/>
<keyword evidence="3" id="KW-1185">Reference proteome</keyword>
<reference evidence="3" key="1">
    <citation type="journal article" date="2018" name="Gigascience">
        <title>Genome assembly of the Pink Ipe (Handroanthus impetiginosus, Bignoniaceae), a highly valued, ecologically keystone Neotropical timber forest tree.</title>
        <authorList>
            <person name="Silva-Junior O.B."/>
            <person name="Grattapaglia D."/>
            <person name="Novaes E."/>
            <person name="Collevatti R.G."/>
        </authorList>
    </citation>
    <scope>NUCLEOTIDE SEQUENCE [LARGE SCALE GENOMIC DNA]</scope>
    <source>
        <strain evidence="3">cv. UFG-1</strain>
    </source>
</reference>
<dbReference type="PANTHER" id="PTHR15863:SF2">
    <property type="entry name" value="MRN COMPLEX-INTERACTING PROTEIN"/>
    <property type="match status" value="1"/>
</dbReference>
<dbReference type="AlphaFoldDB" id="A0A2G9GGJ7"/>
<protein>
    <recommendedName>
        <fullName evidence="1">MRN complex-interacting protein N-terminal domain-containing protein</fullName>
    </recommendedName>
</protein>
<dbReference type="Proteomes" id="UP000231279">
    <property type="component" value="Unassembled WGS sequence"/>
</dbReference>
<dbReference type="InterPro" id="IPR032739">
    <property type="entry name" value="MRNIP"/>
</dbReference>
<dbReference type="GO" id="GO:0005634">
    <property type="term" value="C:nucleus"/>
    <property type="evidence" value="ECO:0007669"/>
    <property type="project" value="TreeGrafter"/>
</dbReference>
<accession>A0A2G9GGJ7</accession>
<evidence type="ECO:0000313" key="2">
    <source>
        <dbReference type="EMBL" id="PIN04408.1"/>
    </source>
</evidence>
<proteinExistence type="predicted"/>
<dbReference type="EMBL" id="NKXS01005165">
    <property type="protein sequence ID" value="PIN04408.1"/>
    <property type="molecule type" value="Genomic_DNA"/>
</dbReference>
<gene>
    <name evidence="2" type="ORF">CDL12_23056</name>
</gene>
<organism evidence="2 3">
    <name type="scientific">Handroanthus impetiginosus</name>
    <dbReference type="NCBI Taxonomy" id="429701"/>
    <lineage>
        <taxon>Eukaryota</taxon>
        <taxon>Viridiplantae</taxon>
        <taxon>Streptophyta</taxon>
        <taxon>Embryophyta</taxon>
        <taxon>Tracheophyta</taxon>
        <taxon>Spermatophyta</taxon>
        <taxon>Magnoliopsida</taxon>
        <taxon>eudicotyledons</taxon>
        <taxon>Gunneridae</taxon>
        <taxon>Pentapetalae</taxon>
        <taxon>asterids</taxon>
        <taxon>lamiids</taxon>
        <taxon>Lamiales</taxon>
        <taxon>Bignoniaceae</taxon>
        <taxon>Crescentiina</taxon>
        <taxon>Tabebuia alliance</taxon>
        <taxon>Handroanthus</taxon>
    </lineage>
</organism>
<dbReference type="InterPro" id="IPR049472">
    <property type="entry name" value="MRNIP_N"/>
</dbReference>
<dbReference type="PANTHER" id="PTHR15863">
    <property type="entry name" value="MRN COMPLEX-INTERACTING PROTEIN"/>
    <property type="match status" value="1"/>
</dbReference>